<evidence type="ECO:0000313" key="3">
    <source>
        <dbReference type="Proteomes" id="UP000595001"/>
    </source>
</evidence>
<evidence type="ECO:0000256" key="1">
    <source>
        <dbReference type="SAM" id="Phobius"/>
    </source>
</evidence>
<evidence type="ECO:0000313" key="2">
    <source>
        <dbReference type="EMBL" id="QPV62535.1"/>
    </source>
</evidence>
<protein>
    <recommendedName>
        <fullName evidence="4">Phospholipase_D-nuclease N-terminal</fullName>
    </recommendedName>
</protein>
<organism evidence="2 3">
    <name type="scientific">Halosimplex litoreum</name>
    <dbReference type="NCBI Taxonomy" id="1198301"/>
    <lineage>
        <taxon>Archaea</taxon>
        <taxon>Methanobacteriati</taxon>
        <taxon>Methanobacteriota</taxon>
        <taxon>Stenosarchaea group</taxon>
        <taxon>Halobacteria</taxon>
        <taxon>Halobacteriales</taxon>
        <taxon>Haloarculaceae</taxon>
        <taxon>Halosimplex</taxon>
    </lineage>
</organism>
<keyword evidence="1" id="KW-0812">Transmembrane</keyword>
<proteinExistence type="predicted"/>
<dbReference type="OrthoDB" id="241915at2157"/>
<accession>A0A7T3KV75</accession>
<feature type="transmembrane region" description="Helical" evidence="1">
    <location>
        <begin position="15"/>
        <end position="37"/>
    </location>
</feature>
<name>A0A7T3KV75_9EURY</name>
<reference evidence="2 3" key="1">
    <citation type="submission" date="2020-12" db="EMBL/GenBank/DDBJ databases">
        <title>Halosimplex halophilum sp. nov. and Halosimplex salinum sp. nov., two new members of the genus Halosimplex.</title>
        <authorList>
            <person name="Cui H.L."/>
        </authorList>
    </citation>
    <scope>NUCLEOTIDE SEQUENCE [LARGE SCALE GENOMIC DNA]</scope>
    <source>
        <strain evidence="2 3">YGH94</strain>
    </source>
</reference>
<dbReference type="EMBL" id="CP065856">
    <property type="protein sequence ID" value="QPV62535.1"/>
    <property type="molecule type" value="Genomic_DNA"/>
</dbReference>
<evidence type="ECO:0008006" key="4">
    <source>
        <dbReference type="Google" id="ProtNLM"/>
    </source>
</evidence>
<dbReference type="RefSeq" id="WP_198061336.1">
    <property type="nucleotide sequence ID" value="NZ_CP065856.1"/>
</dbReference>
<dbReference type="GeneID" id="60590358"/>
<gene>
    <name evidence="2" type="ORF">I7X12_17655</name>
</gene>
<feature type="transmembrane region" description="Helical" evidence="1">
    <location>
        <begin position="49"/>
        <end position="73"/>
    </location>
</feature>
<keyword evidence="1" id="KW-0472">Membrane</keyword>
<keyword evidence="1" id="KW-1133">Transmembrane helix</keyword>
<dbReference type="KEGG" id="hlt:I7X12_17655"/>
<dbReference type="AlphaFoldDB" id="A0A7T3KV75"/>
<keyword evidence="3" id="KW-1185">Reference proteome</keyword>
<dbReference type="Proteomes" id="UP000595001">
    <property type="component" value="Chromosome"/>
</dbReference>
<sequence length="78" mass="8516">MTVPLQAGIPGGTELFIILIIGLLLLAVPFVLAYWVYTDASRRGNDNAALWALAVSGLGIMTFFGGLLAFVIYRWDRD</sequence>